<evidence type="ECO:0000256" key="6">
    <source>
        <dbReference type="ARBA" id="ARBA00023136"/>
    </source>
</evidence>
<evidence type="ECO:0000256" key="3">
    <source>
        <dbReference type="ARBA" id="ARBA00022448"/>
    </source>
</evidence>
<dbReference type="GO" id="GO:0005886">
    <property type="term" value="C:plasma membrane"/>
    <property type="evidence" value="ECO:0007669"/>
    <property type="project" value="TreeGrafter"/>
</dbReference>
<dbReference type="SUPFAM" id="SSF103473">
    <property type="entry name" value="MFS general substrate transporter"/>
    <property type="match status" value="1"/>
</dbReference>
<evidence type="ECO:0000256" key="7">
    <source>
        <dbReference type="SAM" id="MobiDB-lite"/>
    </source>
</evidence>
<feature type="transmembrane region" description="Helical" evidence="8">
    <location>
        <begin position="372"/>
        <end position="393"/>
    </location>
</feature>
<keyword evidence="6 8" id="KW-0472">Membrane</keyword>
<comment type="caution">
    <text evidence="9">The sequence shown here is derived from an EMBL/GenBank/DDBJ whole genome shotgun (WGS) entry which is preliminary data.</text>
</comment>
<sequence>MAIGFSSAGEVYMYATCILLGVSLLMPLNALVSAPRFMVDYYKYVSGKEDAEPNLPFFWKNIFTFYNVVSLASQVIAGPTVLTRAARRLSLSVRFALSITLMMSEVFVVLMMPVIKVPQTVAIVLLCLVTIFAGIGKSYHEATCYVLVASMPSKFMSAVMFGVSLCGVITSTLQCIIKASMEDTYESVLTQSYIYFSLGLLIMAGTLAMALCLRYNSYAQEHVAEYRMLKLQEQGVDAESQNDENEPVAEGKGEGEGKSEGAMTTAEQLTATAVMPVARIIRMMLVTVFCGFFLTLFIFPSLIIPIDRDHNWFATIAILLYNCGDAIGRFSTSFKCVWPPRRALLYATFARFIFVLPFMLCIYQYIPGHVGPYIFSFLLGLTNCVGAMSMVYGPITPGLETAGQKLMAGQLMGISLLSGIAAASVLAMIVVVFLP</sequence>
<accession>A0A3L6KSM3</accession>
<keyword evidence="3" id="KW-0813">Transport</keyword>
<protein>
    <submittedName>
        <fullName evidence="9">Nucleobase/nucleoside transporter 8.1</fullName>
    </submittedName>
</protein>
<dbReference type="Pfam" id="PF01733">
    <property type="entry name" value="Nucleoside_tran"/>
    <property type="match status" value="1"/>
</dbReference>
<dbReference type="PANTHER" id="PTHR10332">
    <property type="entry name" value="EQUILIBRATIVE NUCLEOSIDE TRANSPORTER"/>
    <property type="match status" value="1"/>
</dbReference>
<evidence type="ECO:0000313" key="9">
    <source>
        <dbReference type="EMBL" id="RHW67442.1"/>
    </source>
</evidence>
<feature type="transmembrane region" description="Helical" evidence="8">
    <location>
        <begin position="159"/>
        <end position="181"/>
    </location>
</feature>
<dbReference type="InterPro" id="IPR002259">
    <property type="entry name" value="Eqnu_transpt"/>
</dbReference>
<comment type="subcellular location">
    <subcellularLocation>
        <location evidence="1">Membrane</location>
        <topology evidence="1">Multi-pass membrane protein</topology>
    </subcellularLocation>
</comment>
<dbReference type="GO" id="GO:0005337">
    <property type="term" value="F:nucleoside transmembrane transporter activity"/>
    <property type="evidence" value="ECO:0007669"/>
    <property type="project" value="InterPro"/>
</dbReference>
<comment type="similarity">
    <text evidence="2">Belongs to the SLC29A/ENT transporter (TC 2.A.57) family.</text>
</comment>
<feature type="transmembrane region" description="Helical" evidence="8">
    <location>
        <begin position="121"/>
        <end position="139"/>
    </location>
</feature>
<reference evidence="9 10" key="1">
    <citation type="submission" date="2018-09" db="EMBL/GenBank/DDBJ databases">
        <title>whole genome sequence of T. equiperdum IVM-t1 strain.</title>
        <authorList>
            <person name="Suganuma K."/>
        </authorList>
    </citation>
    <scope>NUCLEOTIDE SEQUENCE [LARGE SCALE GENOMIC DNA]</scope>
    <source>
        <strain evidence="9 10">IVM-t1</strain>
    </source>
</reference>
<evidence type="ECO:0000313" key="10">
    <source>
        <dbReference type="Proteomes" id="UP000266743"/>
    </source>
</evidence>
<evidence type="ECO:0000256" key="4">
    <source>
        <dbReference type="ARBA" id="ARBA00022692"/>
    </source>
</evidence>
<feature type="transmembrane region" description="Helical" evidence="8">
    <location>
        <begin position="193"/>
        <end position="213"/>
    </location>
</feature>
<feature type="transmembrane region" description="Helical" evidence="8">
    <location>
        <begin position="285"/>
        <end position="306"/>
    </location>
</feature>
<gene>
    <name evidence="9" type="primary">NT8.1</name>
    <name evidence="9" type="ORF">DPX39_110043800</name>
</gene>
<dbReference type="EMBL" id="QSBY01000011">
    <property type="protein sequence ID" value="RHW67442.1"/>
    <property type="molecule type" value="Genomic_DNA"/>
</dbReference>
<name>A0A3L6KSM3_9TRYP</name>
<evidence type="ECO:0000256" key="2">
    <source>
        <dbReference type="ARBA" id="ARBA00007965"/>
    </source>
</evidence>
<evidence type="ECO:0000256" key="8">
    <source>
        <dbReference type="SAM" id="Phobius"/>
    </source>
</evidence>
<dbReference type="PANTHER" id="PTHR10332:SF10">
    <property type="entry name" value="EQUILIBRATIVE NUCLEOSIDE TRANSPORTER 4"/>
    <property type="match status" value="1"/>
</dbReference>
<feature type="transmembrane region" description="Helical" evidence="8">
    <location>
        <begin position="414"/>
        <end position="434"/>
    </location>
</feature>
<feature type="compositionally biased region" description="Basic and acidic residues" evidence="7">
    <location>
        <begin position="249"/>
        <end position="259"/>
    </location>
</feature>
<dbReference type="AlphaFoldDB" id="A0A3L6KSM3"/>
<keyword evidence="5 8" id="KW-1133">Transmembrane helix</keyword>
<feature type="transmembrane region" description="Helical" evidence="8">
    <location>
        <begin position="95"/>
        <end position="115"/>
    </location>
</feature>
<organism evidence="9 10">
    <name type="scientific">Trypanosoma brucei equiperdum</name>
    <dbReference type="NCBI Taxonomy" id="630700"/>
    <lineage>
        <taxon>Eukaryota</taxon>
        <taxon>Discoba</taxon>
        <taxon>Euglenozoa</taxon>
        <taxon>Kinetoplastea</taxon>
        <taxon>Metakinetoplastina</taxon>
        <taxon>Trypanosomatida</taxon>
        <taxon>Trypanosomatidae</taxon>
        <taxon>Trypanosoma</taxon>
    </lineage>
</organism>
<dbReference type="Proteomes" id="UP000266743">
    <property type="component" value="Chromosome 11"/>
</dbReference>
<feature type="transmembrane region" description="Helical" evidence="8">
    <location>
        <begin position="12"/>
        <end position="32"/>
    </location>
</feature>
<evidence type="ECO:0000256" key="5">
    <source>
        <dbReference type="ARBA" id="ARBA00022989"/>
    </source>
</evidence>
<evidence type="ECO:0000256" key="1">
    <source>
        <dbReference type="ARBA" id="ARBA00004141"/>
    </source>
</evidence>
<dbReference type="InterPro" id="IPR036259">
    <property type="entry name" value="MFS_trans_sf"/>
</dbReference>
<feature type="region of interest" description="Disordered" evidence="7">
    <location>
        <begin position="237"/>
        <end position="262"/>
    </location>
</feature>
<feature type="transmembrane region" description="Helical" evidence="8">
    <location>
        <begin position="343"/>
        <end position="366"/>
    </location>
</feature>
<proteinExistence type="inferred from homology"/>
<keyword evidence="4 8" id="KW-0812">Transmembrane</keyword>